<feature type="region of interest" description="Disordered" evidence="1">
    <location>
        <begin position="333"/>
        <end position="357"/>
    </location>
</feature>
<keyword evidence="5" id="KW-1185">Reference proteome</keyword>
<keyword evidence="2" id="KW-0472">Membrane</keyword>
<name>A0ABV8LWE2_9ACTN</name>
<keyword evidence="2" id="KW-1133">Transmembrane helix</keyword>
<dbReference type="Gene3D" id="3.40.50.410">
    <property type="entry name" value="von Willebrand factor, type A domain"/>
    <property type="match status" value="1"/>
</dbReference>
<feature type="transmembrane region" description="Helical" evidence="2">
    <location>
        <begin position="26"/>
        <end position="45"/>
    </location>
</feature>
<dbReference type="Proteomes" id="UP001595816">
    <property type="component" value="Unassembled WGS sequence"/>
</dbReference>
<proteinExistence type="predicted"/>
<dbReference type="InterPro" id="IPR036465">
    <property type="entry name" value="vWFA_dom_sf"/>
</dbReference>
<evidence type="ECO:0000259" key="3">
    <source>
        <dbReference type="PROSITE" id="PS50234"/>
    </source>
</evidence>
<protein>
    <submittedName>
        <fullName evidence="4">VWA domain-containing protein</fullName>
    </submittedName>
</protein>
<reference evidence="5" key="1">
    <citation type="journal article" date="2019" name="Int. J. Syst. Evol. Microbiol.">
        <title>The Global Catalogue of Microorganisms (GCM) 10K type strain sequencing project: providing services to taxonomists for standard genome sequencing and annotation.</title>
        <authorList>
            <consortium name="The Broad Institute Genomics Platform"/>
            <consortium name="The Broad Institute Genome Sequencing Center for Infectious Disease"/>
            <person name="Wu L."/>
            <person name="Ma J."/>
        </authorList>
    </citation>
    <scope>NUCLEOTIDE SEQUENCE [LARGE SCALE GENOMIC DNA]</scope>
    <source>
        <strain evidence="5">CGMCC 4.7289</strain>
    </source>
</reference>
<evidence type="ECO:0000313" key="5">
    <source>
        <dbReference type="Proteomes" id="UP001595816"/>
    </source>
</evidence>
<organism evidence="4 5">
    <name type="scientific">Hamadaea flava</name>
    <dbReference type="NCBI Taxonomy" id="1742688"/>
    <lineage>
        <taxon>Bacteria</taxon>
        <taxon>Bacillati</taxon>
        <taxon>Actinomycetota</taxon>
        <taxon>Actinomycetes</taxon>
        <taxon>Micromonosporales</taxon>
        <taxon>Micromonosporaceae</taxon>
        <taxon>Hamadaea</taxon>
    </lineage>
</organism>
<comment type="caution">
    <text evidence="4">The sequence shown here is derived from an EMBL/GenBank/DDBJ whole genome shotgun (WGS) entry which is preliminary data.</text>
</comment>
<feature type="domain" description="VWFA" evidence="3">
    <location>
        <begin position="383"/>
        <end position="575"/>
    </location>
</feature>
<keyword evidence="2" id="KW-0812">Transmembrane</keyword>
<dbReference type="SMART" id="SM00327">
    <property type="entry name" value="VWA"/>
    <property type="match status" value="1"/>
</dbReference>
<dbReference type="PROSITE" id="PS50234">
    <property type="entry name" value="VWFA"/>
    <property type="match status" value="1"/>
</dbReference>
<dbReference type="EMBL" id="JBHSAY010000021">
    <property type="protein sequence ID" value="MFC4135341.1"/>
    <property type="molecule type" value="Genomic_DNA"/>
</dbReference>
<dbReference type="Pfam" id="PF13531">
    <property type="entry name" value="SBP_bac_11"/>
    <property type="match status" value="1"/>
</dbReference>
<sequence length="583" mass="60048">MAAGHFAINTGSVPGRHRPPRRPVRAVALVTAVLAVVAASAYAAVRLTDDNASGCAPSGTPIRVAAAPEIADAVRQTISGLCLSAEVTATDPADVSAIIAGQRNVTLAGVGQPDGDAKAPDIWIPDSSTWLARLSNASPTLAATDTVSIARSPVVVAMPEPVAKTLGWPTAKLTWQALLQKMTTDTKLHVGTSEPARDAAALSGLLALGQAASTSAGGQTATTAALRALSAGRSALRTDVLARFPRSAEPAALASGLSAAPMSEQAVLAYNAAKPPVKLAALYLDPAPVALDYPLTVLPGADAGRKQAATQIREALQSDAFRSKLAGAGLRLPDGTPSTGLTLPQGAPTPQVTPPPSATQRAAVAAGVDKALSTWIAVTLPARMLAVIDVSGSMLERVPTAGNATREQVTLEAARRGLGLFDDSWAVGLWTFSTELEGSKDYRQLIPIGPLSTQRTSLLAKLEAIQPKQTGDTGLYDTLLAAYQTVQHDWDPGRVNSIVMMTDGDNDDDNGISHADLLAKLKQLADPKRPIQVIIIGIGPSVNAAPLKQVTDLTGGGVFTAKDPAKIGEIFLQAISLRAAGLH</sequence>
<dbReference type="InterPro" id="IPR002035">
    <property type="entry name" value="VWF_A"/>
</dbReference>
<evidence type="ECO:0000256" key="2">
    <source>
        <dbReference type="SAM" id="Phobius"/>
    </source>
</evidence>
<gene>
    <name evidence="4" type="ORF">ACFOZ4_32420</name>
</gene>
<feature type="region of interest" description="Disordered" evidence="1">
    <location>
        <begin position="1"/>
        <end position="20"/>
    </location>
</feature>
<accession>A0ABV8LWE2</accession>
<dbReference type="RefSeq" id="WP_372502871.1">
    <property type="nucleotide sequence ID" value="NZ_JAMZDZ010000001.1"/>
</dbReference>
<dbReference type="SUPFAM" id="SSF53300">
    <property type="entry name" value="vWA-like"/>
    <property type="match status" value="1"/>
</dbReference>
<dbReference type="Pfam" id="PF00092">
    <property type="entry name" value="VWA"/>
    <property type="match status" value="1"/>
</dbReference>
<evidence type="ECO:0000313" key="4">
    <source>
        <dbReference type="EMBL" id="MFC4135341.1"/>
    </source>
</evidence>
<evidence type="ECO:0000256" key="1">
    <source>
        <dbReference type="SAM" id="MobiDB-lite"/>
    </source>
</evidence>